<dbReference type="Pfam" id="PF08220">
    <property type="entry name" value="HTH_DeoR"/>
    <property type="match status" value="1"/>
</dbReference>
<dbReference type="InterPro" id="IPR036390">
    <property type="entry name" value="WH_DNA-bd_sf"/>
</dbReference>
<accession>A0A3E4QU61</accession>
<dbReference type="InterPro" id="IPR037171">
    <property type="entry name" value="NagB/RpiA_transferase-like"/>
</dbReference>
<evidence type="ECO:0000313" key="5">
    <source>
        <dbReference type="EMBL" id="RGL10393.1"/>
    </source>
</evidence>
<evidence type="ECO:0000256" key="1">
    <source>
        <dbReference type="ARBA" id="ARBA00023015"/>
    </source>
</evidence>
<dbReference type="Pfam" id="PF00455">
    <property type="entry name" value="DeoRC"/>
    <property type="match status" value="1"/>
</dbReference>
<keyword evidence="2" id="KW-0238">DNA-binding</keyword>
<dbReference type="InterPro" id="IPR018356">
    <property type="entry name" value="Tscrpt_reg_HTH_DeoR_CS"/>
</dbReference>
<dbReference type="InterPro" id="IPR036388">
    <property type="entry name" value="WH-like_DNA-bd_sf"/>
</dbReference>
<dbReference type="PRINTS" id="PR00037">
    <property type="entry name" value="HTHLACR"/>
</dbReference>
<dbReference type="Gene3D" id="1.10.10.10">
    <property type="entry name" value="Winged helix-like DNA-binding domain superfamily/Winged helix DNA-binding domain"/>
    <property type="match status" value="1"/>
</dbReference>
<dbReference type="AlphaFoldDB" id="A0A3E4QU61"/>
<dbReference type="SMART" id="SM01134">
    <property type="entry name" value="DeoRC"/>
    <property type="match status" value="1"/>
</dbReference>
<dbReference type="Proteomes" id="UP000260943">
    <property type="component" value="Unassembled WGS sequence"/>
</dbReference>
<name>A0A3E4QU61_9ACTN</name>
<dbReference type="InterPro" id="IPR001034">
    <property type="entry name" value="DeoR_HTH"/>
</dbReference>
<reference evidence="5 6" key="1">
    <citation type="submission" date="2018-08" db="EMBL/GenBank/DDBJ databases">
        <title>A genome reference for cultivated species of the human gut microbiota.</title>
        <authorList>
            <person name="Zou Y."/>
            <person name="Xue W."/>
            <person name="Luo G."/>
        </authorList>
    </citation>
    <scope>NUCLEOTIDE SEQUENCE [LARGE SCALE GENOMIC DNA]</scope>
    <source>
        <strain evidence="5 6">TF08-14</strain>
    </source>
</reference>
<dbReference type="SMART" id="SM00420">
    <property type="entry name" value="HTH_DEOR"/>
    <property type="match status" value="1"/>
</dbReference>
<gene>
    <name evidence="5" type="ORF">DXC81_04990</name>
</gene>
<dbReference type="PANTHER" id="PTHR30363:SF44">
    <property type="entry name" value="AGA OPERON TRANSCRIPTIONAL REPRESSOR-RELATED"/>
    <property type="match status" value="1"/>
</dbReference>
<dbReference type="SUPFAM" id="SSF46785">
    <property type="entry name" value="Winged helix' DNA-binding domain"/>
    <property type="match status" value="1"/>
</dbReference>
<dbReference type="GO" id="GO:0003677">
    <property type="term" value="F:DNA binding"/>
    <property type="evidence" value="ECO:0007669"/>
    <property type="project" value="UniProtKB-KW"/>
</dbReference>
<comment type="caution">
    <text evidence="5">The sequence shown here is derived from an EMBL/GenBank/DDBJ whole genome shotgun (WGS) entry which is preliminary data.</text>
</comment>
<dbReference type="PANTHER" id="PTHR30363">
    <property type="entry name" value="HTH-TYPE TRANSCRIPTIONAL REGULATOR SRLR-RELATED"/>
    <property type="match status" value="1"/>
</dbReference>
<dbReference type="GO" id="GO:0003700">
    <property type="term" value="F:DNA-binding transcription factor activity"/>
    <property type="evidence" value="ECO:0007669"/>
    <property type="project" value="InterPro"/>
</dbReference>
<evidence type="ECO:0000313" key="6">
    <source>
        <dbReference type="Proteomes" id="UP000260943"/>
    </source>
</evidence>
<dbReference type="SUPFAM" id="SSF100950">
    <property type="entry name" value="NagB/RpiA/CoA transferase-like"/>
    <property type="match status" value="1"/>
</dbReference>
<dbReference type="InterPro" id="IPR014036">
    <property type="entry name" value="DeoR-like_C"/>
</dbReference>
<organism evidence="5 6">
    <name type="scientific">Collinsella tanakaei</name>
    <dbReference type="NCBI Taxonomy" id="626935"/>
    <lineage>
        <taxon>Bacteria</taxon>
        <taxon>Bacillati</taxon>
        <taxon>Actinomycetota</taxon>
        <taxon>Coriobacteriia</taxon>
        <taxon>Coriobacteriales</taxon>
        <taxon>Coriobacteriaceae</taxon>
        <taxon>Collinsella</taxon>
    </lineage>
</organism>
<evidence type="ECO:0000256" key="2">
    <source>
        <dbReference type="ARBA" id="ARBA00023125"/>
    </source>
</evidence>
<dbReference type="InterPro" id="IPR050313">
    <property type="entry name" value="Carb_Metab_HTH_regulators"/>
</dbReference>
<dbReference type="Gene3D" id="3.40.50.1360">
    <property type="match status" value="1"/>
</dbReference>
<evidence type="ECO:0000259" key="4">
    <source>
        <dbReference type="PROSITE" id="PS51000"/>
    </source>
</evidence>
<proteinExistence type="predicted"/>
<dbReference type="PROSITE" id="PS51000">
    <property type="entry name" value="HTH_DEOR_2"/>
    <property type="match status" value="1"/>
</dbReference>
<keyword evidence="1" id="KW-0805">Transcription regulation</keyword>
<sequence>MCGAKDMWQSTSDNGRRVTIDERRAMIVEEVNRRSSIQVADICERFGVSEVTARNDLDKLEKGGKLRRTHGGAVSISRTITVSYPDQRMNVNVEAKRIVAEKAAEFVSNGDSLLIDTGTTTFEFVNALYEKRNITIVTSDLSIATFADSNLPRADVLLLGGALRKNHRYMTGSITNEILGRLHLDKAFVATDSFHEEYGFTTEFTGNADVKRLIIRRAKERFMIMDASKVRPPSFIQFATVNDFDTIITDYDPDGVLARAIADNGAHARLIEAKPERSARESVRTDSSESFAIGRQVDGHVGRVM</sequence>
<evidence type="ECO:0000256" key="3">
    <source>
        <dbReference type="ARBA" id="ARBA00023163"/>
    </source>
</evidence>
<feature type="domain" description="HTH deoR-type" evidence="4">
    <location>
        <begin position="20"/>
        <end position="75"/>
    </location>
</feature>
<dbReference type="PROSITE" id="PS00894">
    <property type="entry name" value="HTH_DEOR_1"/>
    <property type="match status" value="1"/>
</dbReference>
<dbReference type="EMBL" id="QSRJ01000005">
    <property type="protein sequence ID" value="RGL10393.1"/>
    <property type="molecule type" value="Genomic_DNA"/>
</dbReference>
<protein>
    <submittedName>
        <fullName evidence="5">DeoR/GlpR transcriptional regulator</fullName>
    </submittedName>
</protein>
<keyword evidence="3" id="KW-0804">Transcription</keyword>